<gene>
    <name evidence="14" type="ORF">N788_03970</name>
</gene>
<dbReference type="PROSITE" id="PS00136">
    <property type="entry name" value="SUBTILASE_ASP"/>
    <property type="match status" value="1"/>
</dbReference>
<keyword evidence="3" id="KW-0964">Secreted</keyword>
<dbReference type="PROSITE" id="PS00138">
    <property type="entry name" value="SUBTILASE_SER"/>
    <property type="match status" value="1"/>
</dbReference>
<dbReference type="MEROPS" id="S08.110"/>
<dbReference type="AlphaFoldDB" id="A0A087MIS5"/>
<reference evidence="14 15" key="2">
    <citation type="journal article" date="2015" name="Stand. Genomic Sci.">
        <title>High quality draft genomic sequence of Arenimonas donghaensis DSM 18148(T).</title>
        <authorList>
            <person name="Chen F."/>
            <person name="Wang H."/>
            <person name="Cao Y."/>
            <person name="Li X."/>
            <person name="Wang G."/>
        </authorList>
    </citation>
    <scope>NUCLEOTIDE SEQUENCE [LARGE SCALE GENOMIC DNA]</scope>
    <source>
        <strain evidence="14 15">HO3-R19</strain>
    </source>
</reference>
<evidence type="ECO:0000256" key="9">
    <source>
        <dbReference type="PROSITE-ProRule" id="PRU01240"/>
    </source>
</evidence>
<dbReference type="Gene3D" id="3.40.50.200">
    <property type="entry name" value="Peptidase S8/S53 domain"/>
    <property type="match status" value="1"/>
</dbReference>
<dbReference type="GO" id="GO:0004252">
    <property type="term" value="F:serine-type endopeptidase activity"/>
    <property type="evidence" value="ECO:0007669"/>
    <property type="project" value="UniProtKB-UniRule"/>
</dbReference>
<comment type="caution">
    <text evidence="14">The sequence shown here is derived from an EMBL/GenBank/DDBJ whole genome shotgun (WGS) entry which is preliminary data.</text>
</comment>
<keyword evidence="7 9" id="KW-0720">Serine protease</keyword>
<protein>
    <recommendedName>
        <fullName evidence="16">Peptidase S8/S53 domain-containing protein</fullName>
    </recommendedName>
</protein>
<evidence type="ECO:0000256" key="1">
    <source>
        <dbReference type="ARBA" id="ARBA00004613"/>
    </source>
</evidence>
<dbReference type="PANTHER" id="PTHR43806">
    <property type="entry name" value="PEPTIDASE S8"/>
    <property type="match status" value="1"/>
</dbReference>
<dbReference type="InterPro" id="IPR023827">
    <property type="entry name" value="Peptidase_S8_Asp-AS"/>
</dbReference>
<dbReference type="InterPro" id="IPR015500">
    <property type="entry name" value="Peptidase_S8_subtilisin-rel"/>
</dbReference>
<dbReference type="CDD" id="cd07496">
    <property type="entry name" value="Peptidases_S8_13"/>
    <property type="match status" value="1"/>
</dbReference>
<dbReference type="InterPro" id="IPR023828">
    <property type="entry name" value="Peptidase_S8_Ser-AS"/>
</dbReference>
<dbReference type="Pfam" id="PF01345">
    <property type="entry name" value="DUF11"/>
    <property type="match status" value="1"/>
</dbReference>
<dbReference type="PRINTS" id="PR00723">
    <property type="entry name" value="SUBTILISIN"/>
</dbReference>
<dbReference type="InterPro" id="IPR050131">
    <property type="entry name" value="Peptidase_S8_subtilisin-like"/>
</dbReference>
<feature type="region of interest" description="Disordered" evidence="11">
    <location>
        <begin position="193"/>
        <end position="219"/>
    </location>
</feature>
<dbReference type="PATRIC" id="fig|1121014.3.peg.1461"/>
<dbReference type="PROSITE" id="PS51892">
    <property type="entry name" value="SUBTILASE"/>
    <property type="match status" value="1"/>
</dbReference>
<dbReference type="EMBL" id="AVCJ01000012">
    <property type="protein sequence ID" value="KFL36778.1"/>
    <property type="molecule type" value="Genomic_DNA"/>
</dbReference>
<organism evidence="14 15">
    <name type="scientific">Arenimonas donghaensis DSM 18148 = HO3-R19</name>
    <dbReference type="NCBI Taxonomy" id="1121014"/>
    <lineage>
        <taxon>Bacteria</taxon>
        <taxon>Pseudomonadati</taxon>
        <taxon>Pseudomonadota</taxon>
        <taxon>Gammaproteobacteria</taxon>
        <taxon>Lysobacterales</taxon>
        <taxon>Lysobacteraceae</taxon>
        <taxon>Arenimonas</taxon>
    </lineage>
</organism>
<comment type="subcellular location">
    <subcellularLocation>
        <location evidence="1">Secreted</location>
    </subcellularLocation>
</comment>
<evidence type="ECO:0000256" key="7">
    <source>
        <dbReference type="ARBA" id="ARBA00022825"/>
    </source>
</evidence>
<sequence>MATAMAFAGTAANAGEVITAGLDSGQQFERFIVKFSDDQVAAKSGGSPMDAVVLAANRALQGQNLAKASGRKVELPPVASHLRPMSLGAEVLGVSQKLDRASAEAVLNEIAALPGVESVQVDFMLEAHFVPNDPLYWAQYAFFNVSTGIRAEAAWDLADGSGIRVAVLDTGITSHTDLNANIVAGYDFISEPSISNDGDGRDADPSDPGDWEPGESSSWHGTHVAGTIAAVTNNSSGLAGTAFNARVMPVRVLGTGGGSFIDIIDAITWASGGTVPGVPSLATADVADVINMSLGGLAPCFGVIQDAVNGAVSRGTTVVVSAGNNNLDASNATPANCANVVTVASSTSTGARSGFSNFGPSIEITAPGSSVASTWNNGTTVPGSQAYAYMSGTSMAAPHVSGAIALAQSRRLALGLPLWTPAEVTSQLAATAYAMPIACPQGCGPGLLDAHALVQAASFVPEPADLAVYASRPASITYAREVTFGFSVRNRGPGDAAGTFLEMQITNQIEGLSYDAPAGWSCAEQAPTRTTRIMRCQFAGNYPNRQNDLIRFTATSARSVQVQATGTAGSTNADPLERNNSASMLFRFGIGHY</sequence>
<feature type="active site" description="Charge relay system" evidence="9">
    <location>
        <position position="394"/>
    </location>
</feature>
<dbReference type="GO" id="GO:0006508">
    <property type="term" value="P:proteolysis"/>
    <property type="evidence" value="ECO:0007669"/>
    <property type="project" value="UniProtKB-KW"/>
</dbReference>
<evidence type="ECO:0000256" key="8">
    <source>
        <dbReference type="ARBA" id="ARBA00023145"/>
    </source>
</evidence>
<evidence type="ECO:0008006" key="16">
    <source>
        <dbReference type="Google" id="ProtNLM"/>
    </source>
</evidence>
<evidence type="ECO:0000256" key="2">
    <source>
        <dbReference type="ARBA" id="ARBA00011073"/>
    </source>
</evidence>
<evidence type="ECO:0000256" key="3">
    <source>
        <dbReference type="ARBA" id="ARBA00022525"/>
    </source>
</evidence>
<dbReference type="Pfam" id="PF00082">
    <property type="entry name" value="Peptidase_S8"/>
    <property type="match status" value="1"/>
</dbReference>
<evidence type="ECO:0000313" key="14">
    <source>
        <dbReference type="EMBL" id="KFL36778.1"/>
    </source>
</evidence>
<dbReference type="InterPro" id="IPR001434">
    <property type="entry name" value="OmcB-like_DUF11"/>
</dbReference>
<evidence type="ECO:0000256" key="11">
    <source>
        <dbReference type="SAM" id="MobiDB-lite"/>
    </source>
</evidence>
<dbReference type="SUPFAM" id="SSF52743">
    <property type="entry name" value="Subtilisin-like"/>
    <property type="match status" value="1"/>
</dbReference>
<evidence type="ECO:0000256" key="5">
    <source>
        <dbReference type="ARBA" id="ARBA00022729"/>
    </source>
</evidence>
<dbReference type="Proteomes" id="UP000029085">
    <property type="component" value="Unassembled WGS sequence"/>
</dbReference>
<evidence type="ECO:0000256" key="6">
    <source>
        <dbReference type="ARBA" id="ARBA00022801"/>
    </source>
</evidence>
<evidence type="ECO:0000313" key="15">
    <source>
        <dbReference type="Proteomes" id="UP000029085"/>
    </source>
</evidence>
<dbReference type="PANTHER" id="PTHR43806:SF11">
    <property type="entry name" value="CEREVISIN-RELATED"/>
    <property type="match status" value="1"/>
</dbReference>
<dbReference type="PROSITE" id="PS00137">
    <property type="entry name" value="SUBTILASE_HIS"/>
    <property type="match status" value="1"/>
</dbReference>
<feature type="domain" description="Peptidase S8/S53" evidence="12">
    <location>
        <begin position="160"/>
        <end position="432"/>
    </location>
</feature>
<keyword evidence="4 9" id="KW-0645">Protease</keyword>
<feature type="active site" description="Charge relay system" evidence="9">
    <location>
        <position position="169"/>
    </location>
</feature>
<dbReference type="STRING" id="1121014.N788_03970"/>
<name>A0A087MIS5_9GAMM</name>
<feature type="domain" description="DUF11" evidence="13">
    <location>
        <begin position="465"/>
        <end position="584"/>
    </location>
</feature>
<evidence type="ECO:0000256" key="10">
    <source>
        <dbReference type="RuleBase" id="RU003355"/>
    </source>
</evidence>
<feature type="active site" description="Charge relay system" evidence="9">
    <location>
        <position position="220"/>
    </location>
</feature>
<proteinExistence type="inferred from homology"/>
<dbReference type="InterPro" id="IPR034176">
    <property type="entry name" value="Peptidases_S8_13"/>
</dbReference>
<dbReference type="InterPro" id="IPR036852">
    <property type="entry name" value="Peptidase_S8/S53_dom_sf"/>
</dbReference>
<accession>A0A087MIS5</accession>
<dbReference type="GO" id="GO:0005576">
    <property type="term" value="C:extracellular region"/>
    <property type="evidence" value="ECO:0007669"/>
    <property type="project" value="UniProtKB-SubCell"/>
</dbReference>
<dbReference type="FunFam" id="3.40.50.200:FF:000022">
    <property type="entry name" value="Extracellular protease"/>
    <property type="match status" value="1"/>
</dbReference>
<reference evidence="15" key="1">
    <citation type="submission" date="2013-08" db="EMBL/GenBank/DDBJ databases">
        <title>Genome sequencing of Arenimonas donghaensis.</title>
        <authorList>
            <person name="Chen F."/>
            <person name="Wang G."/>
        </authorList>
    </citation>
    <scope>NUCLEOTIDE SEQUENCE [LARGE SCALE GENOMIC DNA]</scope>
    <source>
        <strain evidence="15">HO3-R19</strain>
    </source>
</reference>
<evidence type="ECO:0000259" key="13">
    <source>
        <dbReference type="Pfam" id="PF01345"/>
    </source>
</evidence>
<evidence type="ECO:0000259" key="12">
    <source>
        <dbReference type="Pfam" id="PF00082"/>
    </source>
</evidence>
<keyword evidence="15" id="KW-1185">Reference proteome</keyword>
<dbReference type="InterPro" id="IPR000209">
    <property type="entry name" value="Peptidase_S8/S53_dom"/>
</dbReference>
<dbReference type="InterPro" id="IPR022398">
    <property type="entry name" value="Peptidase_S8_His-AS"/>
</dbReference>
<keyword evidence="5" id="KW-0732">Signal</keyword>
<keyword evidence="6 9" id="KW-0378">Hydrolase</keyword>
<comment type="similarity">
    <text evidence="2 9 10">Belongs to the peptidase S8 family.</text>
</comment>
<keyword evidence="8" id="KW-0865">Zymogen</keyword>
<evidence type="ECO:0000256" key="4">
    <source>
        <dbReference type="ARBA" id="ARBA00022670"/>
    </source>
</evidence>